<feature type="short sequence motif" description="'HIGH' region" evidence="9">
    <location>
        <begin position="128"/>
        <end position="138"/>
    </location>
</feature>
<evidence type="ECO:0000259" key="12">
    <source>
        <dbReference type="SMART" id="SM01016"/>
    </source>
</evidence>
<dbReference type="SUPFAM" id="SSF52374">
    <property type="entry name" value="Nucleotidylyl transferase"/>
    <property type="match status" value="1"/>
</dbReference>
<dbReference type="PROSITE" id="PS00178">
    <property type="entry name" value="AA_TRNA_LIGASE_I"/>
    <property type="match status" value="1"/>
</dbReference>
<sequence>MKKRLENLLHSAVQGLRASGALPAGIEPVVAVERARDPQHGDFATNLALTLAKAAGSPPRQLAERIVAALPQDPAVLKVEIAGPGFINFFLDPKAQYGVIRTILEAGQEFGKSRVGAGRKVQVEFVSANPTGPLHVGHGRGAAYGAVVANLLAAVGFTVHREYYVNDAGRQMDILALSVWLRYLEECGEALVFPSNGYRGEYVRGIAWKLRKRDGERFRRPAAEVMAGLPPDEPQGGDKEQHIDALVARAKTLLGEEAYRIVFDEGLNTLLDDIQQDLEEFGVRYDEWFSERELIESGAVQRALEKLRAAGYLYEKDGATWFASSRLGDEKDRVVVRENGAPTYFASDIAYHMNKLERGFDRIIDVWGADHHGYVPRLRAALRALGGDPERLVVLLVQFAVLYRGEEKVPMSTRAGEFITLRQLRNEVGRDAARFFYVMRKSDQHMDFDLKLATSRSNENPVYYVQYAHARVCSVFRQLDEKGWERNPVRGFEHLERLVETEEQALINSLARYPEVLEQSALQHEPHHLLHYLRQLAYEFHTYYNTHQFLVEDARVRDARLNLIAAVRQVIANGLELLGVTAPEAM</sequence>
<dbReference type="InterPro" id="IPR036695">
    <property type="entry name" value="Arg-tRNA-synth_N_sf"/>
</dbReference>
<dbReference type="InterPro" id="IPR001278">
    <property type="entry name" value="Arg-tRNA-ligase"/>
</dbReference>
<organism evidence="13 14">
    <name type="scientific">Candidatus Methylocalor cossyra</name>
    <dbReference type="NCBI Taxonomy" id="3108543"/>
    <lineage>
        <taxon>Bacteria</taxon>
        <taxon>Pseudomonadati</taxon>
        <taxon>Pseudomonadota</taxon>
        <taxon>Gammaproteobacteria</taxon>
        <taxon>Methylococcales</taxon>
        <taxon>Methylococcaceae</taxon>
        <taxon>Candidatus Methylocalor</taxon>
    </lineage>
</organism>
<dbReference type="Pfam" id="PF05746">
    <property type="entry name" value="DALR_1"/>
    <property type="match status" value="1"/>
</dbReference>
<evidence type="ECO:0000256" key="6">
    <source>
        <dbReference type="ARBA" id="ARBA00022917"/>
    </source>
</evidence>
<keyword evidence="5 9" id="KW-0067">ATP-binding</keyword>
<comment type="catalytic activity">
    <reaction evidence="8 9">
        <text>tRNA(Arg) + L-arginine + ATP = L-arginyl-tRNA(Arg) + AMP + diphosphate</text>
        <dbReference type="Rhea" id="RHEA:20301"/>
        <dbReference type="Rhea" id="RHEA-COMP:9658"/>
        <dbReference type="Rhea" id="RHEA-COMP:9673"/>
        <dbReference type="ChEBI" id="CHEBI:30616"/>
        <dbReference type="ChEBI" id="CHEBI:32682"/>
        <dbReference type="ChEBI" id="CHEBI:33019"/>
        <dbReference type="ChEBI" id="CHEBI:78442"/>
        <dbReference type="ChEBI" id="CHEBI:78513"/>
        <dbReference type="ChEBI" id="CHEBI:456215"/>
        <dbReference type="EC" id="6.1.1.19"/>
    </reaction>
</comment>
<comment type="subcellular location">
    <subcellularLocation>
        <location evidence="9">Cytoplasm</location>
    </subcellularLocation>
</comment>
<reference evidence="13 14" key="1">
    <citation type="submission" date="2024-04" db="EMBL/GenBank/DDBJ databases">
        <authorList>
            <person name="Cremers G."/>
        </authorList>
    </citation>
    <scope>NUCLEOTIDE SEQUENCE [LARGE SCALE GENOMIC DNA]</scope>
    <source>
        <strain evidence="13">MeCH1-AG</strain>
    </source>
</reference>
<evidence type="ECO:0000256" key="1">
    <source>
        <dbReference type="ARBA" id="ARBA00005594"/>
    </source>
</evidence>
<dbReference type="InterPro" id="IPR035684">
    <property type="entry name" value="ArgRS_core"/>
</dbReference>
<evidence type="ECO:0000256" key="7">
    <source>
        <dbReference type="ARBA" id="ARBA00023146"/>
    </source>
</evidence>
<comment type="subunit">
    <text evidence="9">Monomer.</text>
</comment>
<dbReference type="InterPro" id="IPR014729">
    <property type="entry name" value="Rossmann-like_a/b/a_fold"/>
</dbReference>
<comment type="similarity">
    <text evidence="1 9 10">Belongs to the class-I aminoacyl-tRNA synthetase family.</text>
</comment>
<dbReference type="EC" id="6.1.1.19" evidence="9"/>
<feature type="domain" description="DALR anticodon binding" evidence="11">
    <location>
        <begin position="465"/>
        <end position="586"/>
    </location>
</feature>
<evidence type="ECO:0000313" key="14">
    <source>
        <dbReference type="Proteomes" id="UP001497493"/>
    </source>
</evidence>
<dbReference type="CDD" id="cd00671">
    <property type="entry name" value="ArgRS_core"/>
    <property type="match status" value="1"/>
</dbReference>
<gene>
    <name evidence="9 13" type="primary">argS</name>
    <name evidence="13" type="ORF">MECH1_V1_1584</name>
</gene>
<dbReference type="SMART" id="SM01016">
    <property type="entry name" value="Arg_tRNA_synt_N"/>
    <property type="match status" value="1"/>
</dbReference>
<feature type="domain" description="Arginyl tRNA synthetase N-terminal" evidence="12">
    <location>
        <begin position="3"/>
        <end position="91"/>
    </location>
</feature>
<evidence type="ECO:0000313" key="13">
    <source>
        <dbReference type="EMBL" id="CAL1240360.1"/>
    </source>
</evidence>
<dbReference type="SUPFAM" id="SSF47323">
    <property type="entry name" value="Anticodon-binding domain of a subclass of class I aminoacyl-tRNA synthetases"/>
    <property type="match status" value="1"/>
</dbReference>
<dbReference type="Gene3D" id="3.30.1360.70">
    <property type="entry name" value="Arginyl tRNA synthetase N-terminal domain"/>
    <property type="match status" value="1"/>
</dbReference>
<name>A0ABM9NIB0_9GAMM</name>
<proteinExistence type="inferred from homology"/>
<keyword evidence="4 9" id="KW-0547">Nucleotide-binding</keyword>
<dbReference type="PANTHER" id="PTHR11956">
    <property type="entry name" value="ARGINYL-TRNA SYNTHETASE"/>
    <property type="match status" value="1"/>
</dbReference>
<keyword evidence="2 9" id="KW-0963">Cytoplasm</keyword>
<dbReference type="NCBIfam" id="TIGR00456">
    <property type="entry name" value="argS"/>
    <property type="match status" value="1"/>
</dbReference>
<dbReference type="Pfam" id="PF03485">
    <property type="entry name" value="Arg_tRNA_synt_N"/>
    <property type="match status" value="1"/>
</dbReference>
<protein>
    <recommendedName>
        <fullName evidence="9">Arginine--tRNA ligase</fullName>
        <ecNumber evidence="9">6.1.1.19</ecNumber>
    </recommendedName>
    <alternativeName>
        <fullName evidence="9">Arginyl-tRNA synthetase</fullName>
        <shortName evidence="9">ArgRS</shortName>
    </alternativeName>
</protein>
<evidence type="ECO:0000256" key="5">
    <source>
        <dbReference type="ARBA" id="ARBA00022840"/>
    </source>
</evidence>
<dbReference type="RefSeq" id="WP_348759845.1">
    <property type="nucleotide sequence ID" value="NZ_OZ026884.1"/>
</dbReference>
<dbReference type="GO" id="GO:0004814">
    <property type="term" value="F:arginine-tRNA ligase activity"/>
    <property type="evidence" value="ECO:0007669"/>
    <property type="project" value="UniProtKB-EC"/>
</dbReference>
<dbReference type="PANTHER" id="PTHR11956:SF5">
    <property type="entry name" value="ARGININE--TRNA LIGASE, CYTOPLASMIC"/>
    <property type="match status" value="1"/>
</dbReference>
<keyword evidence="14" id="KW-1185">Reference proteome</keyword>
<dbReference type="PRINTS" id="PR01038">
    <property type="entry name" value="TRNASYNTHARG"/>
</dbReference>
<evidence type="ECO:0000256" key="8">
    <source>
        <dbReference type="ARBA" id="ARBA00049339"/>
    </source>
</evidence>
<dbReference type="SMART" id="SM00836">
    <property type="entry name" value="DALR_1"/>
    <property type="match status" value="1"/>
</dbReference>
<evidence type="ECO:0000256" key="2">
    <source>
        <dbReference type="ARBA" id="ARBA00022490"/>
    </source>
</evidence>
<accession>A0ABM9NIB0</accession>
<dbReference type="Gene3D" id="3.40.50.620">
    <property type="entry name" value="HUPs"/>
    <property type="match status" value="1"/>
</dbReference>
<evidence type="ECO:0000256" key="4">
    <source>
        <dbReference type="ARBA" id="ARBA00022741"/>
    </source>
</evidence>
<dbReference type="InterPro" id="IPR008909">
    <property type="entry name" value="DALR_anticod-bd"/>
</dbReference>
<dbReference type="HAMAP" id="MF_00123">
    <property type="entry name" value="Arg_tRNA_synth"/>
    <property type="match status" value="1"/>
</dbReference>
<evidence type="ECO:0000256" key="10">
    <source>
        <dbReference type="RuleBase" id="RU363038"/>
    </source>
</evidence>
<dbReference type="SUPFAM" id="SSF55190">
    <property type="entry name" value="Arginyl-tRNA synthetase (ArgRS), N-terminal 'additional' domain"/>
    <property type="match status" value="1"/>
</dbReference>
<keyword evidence="3 9" id="KW-0436">Ligase</keyword>
<dbReference type="InterPro" id="IPR001412">
    <property type="entry name" value="aa-tRNA-synth_I_CS"/>
</dbReference>
<dbReference type="Pfam" id="PF00750">
    <property type="entry name" value="tRNA-synt_1d"/>
    <property type="match status" value="2"/>
</dbReference>
<evidence type="ECO:0000256" key="9">
    <source>
        <dbReference type="HAMAP-Rule" id="MF_00123"/>
    </source>
</evidence>
<dbReference type="Gene3D" id="1.10.730.10">
    <property type="entry name" value="Isoleucyl-tRNA Synthetase, Domain 1"/>
    <property type="match status" value="1"/>
</dbReference>
<dbReference type="InterPro" id="IPR009080">
    <property type="entry name" value="tRNAsynth_Ia_anticodon-bd"/>
</dbReference>
<keyword evidence="7 9" id="KW-0030">Aminoacyl-tRNA synthetase</keyword>
<dbReference type="Proteomes" id="UP001497493">
    <property type="component" value="Chromosome"/>
</dbReference>
<evidence type="ECO:0000259" key="11">
    <source>
        <dbReference type="SMART" id="SM00836"/>
    </source>
</evidence>
<keyword evidence="6 9" id="KW-0648">Protein biosynthesis</keyword>
<dbReference type="EMBL" id="OZ026884">
    <property type="protein sequence ID" value="CAL1240360.1"/>
    <property type="molecule type" value="Genomic_DNA"/>
</dbReference>
<dbReference type="InterPro" id="IPR005148">
    <property type="entry name" value="Arg-tRNA-synth_N"/>
</dbReference>
<evidence type="ECO:0000256" key="3">
    <source>
        <dbReference type="ARBA" id="ARBA00022598"/>
    </source>
</evidence>